<dbReference type="EMBL" id="JANFQF010000012">
    <property type="protein sequence ID" value="MCQ4120619.1"/>
    <property type="molecule type" value="Genomic_DNA"/>
</dbReference>
<protein>
    <submittedName>
        <fullName evidence="1">Uncharacterized protein</fullName>
    </submittedName>
</protein>
<organism evidence="1 2">
    <name type="scientific">Rhodococcus tibetensis</name>
    <dbReference type="NCBI Taxonomy" id="2965064"/>
    <lineage>
        <taxon>Bacteria</taxon>
        <taxon>Bacillati</taxon>
        <taxon>Actinomycetota</taxon>
        <taxon>Actinomycetes</taxon>
        <taxon>Mycobacteriales</taxon>
        <taxon>Nocardiaceae</taxon>
        <taxon>Rhodococcus</taxon>
    </lineage>
</organism>
<sequence length="94" mass="10313">MAIERSTEDFVVQQWARRTRDEIIKQLSVVRTRIPVPDVDVVVGSGHDWHEAVEAVPWEAGGMLSLGSGAAGPAPTSFSARLPRRSCVVLRFPC</sequence>
<accession>A0ABT1QEB5</accession>
<evidence type="ECO:0000313" key="2">
    <source>
        <dbReference type="Proteomes" id="UP001524501"/>
    </source>
</evidence>
<proteinExistence type="predicted"/>
<gene>
    <name evidence="1" type="ORF">NOF53_15805</name>
</gene>
<dbReference type="Proteomes" id="UP001524501">
    <property type="component" value="Unassembled WGS sequence"/>
</dbReference>
<name>A0ABT1QEB5_9NOCA</name>
<keyword evidence="2" id="KW-1185">Reference proteome</keyword>
<evidence type="ECO:0000313" key="1">
    <source>
        <dbReference type="EMBL" id="MCQ4120619.1"/>
    </source>
</evidence>
<dbReference type="RefSeq" id="WP_255970321.1">
    <property type="nucleotide sequence ID" value="NZ_JANFQF010000012.1"/>
</dbReference>
<comment type="caution">
    <text evidence="1">The sequence shown here is derived from an EMBL/GenBank/DDBJ whole genome shotgun (WGS) entry which is preliminary data.</text>
</comment>
<reference evidence="1 2" key="1">
    <citation type="submission" date="2022-07" db="EMBL/GenBank/DDBJ databases">
        <title>Degradation activity of malathion, p-nitrophenol and potential low-temperature adaptation strategy of Rhodococcus sp. FXJ9.536.</title>
        <authorList>
            <person name="Huang J."/>
            <person name="Huang Y."/>
        </authorList>
    </citation>
    <scope>NUCLEOTIDE SEQUENCE [LARGE SCALE GENOMIC DNA]</scope>
    <source>
        <strain evidence="1 2">FXJ9.536</strain>
    </source>
</reference>